<dbReference type="Gene3D" id="2.60.40.3710">
    <property type="match status" value="1"/>
</dbReference>
<organism evidence="4 5">
    <name type="scientific">Candidatus Azambacteria bacterium GW2011_GWA1_44_9</name>
    <dbReference type="NCBI Taxonomy" id="1618610"/>
    <lineage>
        <taxon>Bacteria</taxon>
        <taxon>Candidatus Azamiibacteriota</taxon>
    </lineage>
</organism>
<comment type="caution">
    <text evidence="4">The sequence shown here is derived from an EMBL/GenBank/DDBJ whole genome shotgun (WGS) entry which is preliminary data.</text>
</comment>
<dbReference type="Pfam" id="PF13205">
    <property type="entry name" value="Big_5"/>
    <property type="match status" value="1"/>
</dbReference>
<dbReference type="Pfam" id="PF13529">
    <property type="entry name" value="Peptidase_C39_2"/>
    <property type="match status" value="1"/>
</dbReference>
<gene>
    <name evidence="4" type="ORF">UW78_C0001G0032</name>
</gene>
<feature type="domain" description="Peptidase C39-like" evidence="3">
    <location>
        <begin position="318"/>
        <end position="482"/>
    </location>
</feature>
<sequence>MSSLKLVLTLPIVLFVIAGVFFAGVYVVRTELPLVLEYKKEGIGSTDEWTISFGRDVRITRARIVPAVSGSWYAHKGMFGVTALTFKPSSSFMKGEVYTADISIAQGYGEREPNHLSSITFSVAPSSIEPKIVDFSTKKPVLPGDKIRVTFNVPMKRESSTLFFDVPGEGTWVDSLTYEHTVSEVIGGKTYLVKLLQGIRGEEGGVVTVDDVRTIASPGYVVASFSSISHEHGTRTPIEVSFNQPVDKASAEKAFQLSPETSGVFSWEEEKLIFTPKKLEPQKRYVASITPGVQAKFGLPSKEKVSISFVTAPEVYKLDVPYFKQLYSRSCEAASLRMALAYYGISTDDMAIIQKMGYNPRSKDKENNVWDDPHKMFVGDASKDNGEGYGVYGEPVALAATKFGRNAEYVKASAITPKFLAKNIREGYPIVLWGYTSLGAGVTTWKTPEGKEITANFGEHARLVVGVYGSVGFPAGFYLHDPLSGAEYEYWDADKLITHINAIPGVTDQAVVVK</sequence>
<dbReference type="PANTHER" id="PTHR37806:SF1">
    <property type="entry name" value="PEPTIDASE C39-LIKE DOMAIN-CONTAINING PROTEIN"/>
    <property type="match status" value="1"/>
</dbReference>
<protein>
    <recommendedName>
        <fullName evidence="6">Peptidase C39-like domain-containing protein</fullName>
    </recommendedName>
</protein>
<feature type="domain" description="SbsA Ig-like" evidence="2">
    <location>
        <begin position="234"/>
        <end position="311"/>
    </location>
</feature>
<keyword evidence="1" id="KW-0732">Signal</keyword>
<proteinExistence type="predicted"/>
<dbReference type="Gene3D" id="3.90.70.10">
    <property type="entry name" value="Cysteine proteinases"/>
    <property type="match status" value="1"/>
</dbReference>
<dbReference type="PATRIC" id="fig|1618610.3.peg.32"/>
<accession>A0A0G1NDI6</accession>
<dbReference type="PANTHER" id="PTHR37806">
    <property type="entry name" value="LMO0724 PROTEIN"/>
    <property type="match status" value="1"/>
</dbReference>
<dbReference type="InterPro" id="IPR032812">
    <property type="entry name" value="SbsA_Ig"/>
</dbReference>
<dbReference type="AlphaFoldDB" id="A0A0G1NDI6"/>
<dbReference type="EMBL" id="LCJQ01000001">
    <property type="protein sequence ID" value="KKT82249.1"/>
    <property type="molecule type" value="Genomic_DNA"/>
</dbReference>
<reference evidence="4 5" key="1">
    <citation type="journal article" date="2015" name="Nature">
        <title>rRNA introns, odd ribosomes, and small enigmatic genomes across a large radiation of phyla.</title>
        <authorList>
            <person name="Brown C.T."/>
            <person name="Hug L.A."/>
            <person name="Thomas B.C."/>
            <person name="Sharon I."/>
            <person name="Castelle C.J."/>
            <person name="Singh A."/>
            <person name="Wilkins M.J."/>
            <person name="Williams K.H."/>
            <person name="Banfield J.F."/>
        </authorList>
    </citation>
    <scope>NUCLEOTIDE SEQUENCE [LARGE SCALE GENOMIC DNA]</scope>
</reference>
<evidence type="ECO:0000313" key="5">
    <source>
        <dbReference type="Proteomes" id="UP000034595"/>
    </source>
</evidence>
<dbReference type="Proteomes" id="UP000034595">
    <property type="component" value="Unassembled WGS sequence"/>
</dbReference>
<evidence type="ECO:0000313" key="4">
    <source>
        <dbReference type="EMBL" id="KKT82249.1"/>
    </source>
</evidence>
<evidence type="ECO:0008006" key="6">
    <source>
        <dbReference type="Google" id="ProtNLM"/>
    </source>
</evidence>
<evidence type="ECO:0000259" key="2">
    <source>
        <dbReference type="Pfam" id="PF13205"/>
    </source>
</evidence>
<dbReference type="InterPro" id="IPR039564">
    <property type="entry name" value="Peptidase_C39-like"/>
</dbReference>
<evidence type="ECO:0000256" key="1">
    <source>
        <dbReference type="ARBA" id="ARBA00022729"/>
    </source>
</evidence>
<evidence type="ECO:0000259" key="3">
    <source>
        <dbReference type="Pfam" id="PF13529"/>
    </source>
</evidence>
<name>A0A0G1NDI6_9BACT</name>